<dbReference type="AlphaFoldDB" id="A0A061G9G2"/>
<dbReference type="EMBL" id="CM001884">
    <property type="protein sequence ID" value="EOY26186.1"/>
    <property type="molecule type" value="Genomic_DNA"/>
</dbReference>
<dbReference type="FunCoup" id="A0A061G9G2">
    <property type="interactions" value="38"/>
</dbReference>
<evidence type="ECO:0000313" key="3">
    <source>
        <dbReference type="Proteomes" id="UP000026915"/>
    </source>
</evidence>
<name>A0A061G9G2_THECC</name>
<feature type="region of interest" description="Disordered" evidence="1">
    <location>
        <begin position="85"/>
        <end position="123"/>
    </location>
</feature>
<gene>
    <name evidence="2" type="ORF">TCM_027602</name>
</gene>
<dbReference type="Proteomes" id="UP000026915">
    <property type="component" value="Chromosome 6"/>
</dbReference>
<protein>
    <submittedName>
        <fullName evidence="2">Uncharacterized protein</fullName>
    </submittedName>
</protein>
<dbReference type="OrthoDB" id="1194482at2759"/>
<organism evidence="2 3">
    <name type="scientific">Theobroma cacao</name>
    <name type="common">Cacao</name>
    <name type="synonym">Cocoa</name>
    <dbReference type="NCBI Taxonomy" id="3641"/>
    <lineage>
        <taxon>Eukaryota</taxon>
        <taxon>Viridiplantae</taxon>
        <taxon>Streptophyta</taxon>
        <taxon>Embryophyta</taxon>
        <taxon>Tracheophyta</taxon>
        <taxon>Spermatophyta</taxon>
        <taxon>Magnoliopsida</taxon>
        <taxon>eudicotyledons</taxon>
        <taxon>Gunneridae</taxon>
        <taxon>Pentapetalae</taxon>
        <taxon>rosids</taxon>
        <taxon>malvids</taxon>
        <taxon>Malvales</taxon>
        <taxon>Malvaceae</taxon>
        <taxon>Byttnerioideae</taxon>
        <taxon>Theobroma</taxon>
    </lineage>
</organism>
<evidence type="ECO:0000313" key="2">
    <source>
        <dbReference type="EMBL" id="EOY26186.1"/>
    </source>
</evidence>
<dbReference type="eggNOG" id="ENOG502S42N">
    <property type="taxonomic scope" value="Eukaryota"/>
</dbReference>
<dbReference type="Gramene" id="EOY26186">
    <property type="protein sequence ID" value="EOY26186"/>
    <property type="gene ID" value="TCM_027602"/>
</dbReference>
<dbReference type="InParanoid" id="A0A061G9G2"/>
<evidence type="ECO:0000256" key="1">
    <source>
        <dbReference type="SAM" id="MobiDB-lite"/>
    </source>
</evidence>
<sequence length="139" mass="15245">MVMMKGVALAADIRRNLGVIKERVLEKLAAAAVPADALENARHLLESVVRDVTVAAHGLTKDALHRIKTHLVDILPSLSPAVTRKMVDDAEKEANEEQETEGEHEVDERRQDDHQLSGKSPFVSPASSLFALIKPLSRL</sequence>
<accession>A0A061G9G2</accession>
<keyword evidence="3" id="KW-1185">Reference proteome</keyword>
<reference evidence="2 3" key="1">
    <citation type="journal article" date="2013" name="Genome Biol.">
        <title>The genome sequence of the most widely cultivated cacao type and its use to identify candidate genes regulating pod color.</title>
        <authorList>
            <person name="Motamayor J.C."/>
            <person name="Mockaitis K."/>
            <person name="Schmutz J."/>
            <person name="Haiminen N."/>
            <person name="Iii D.L."/>
            <person name="Cornejo O."/>
            <person name="Findley S.D."/>
            <person name="Zheng P."/>
            <person name="Utro F."/>
            <person name="Royaert S."/>
            <person name="Saski C."/>
            <person name="Jenkins J."/>
            <person name="Podicheti R."/>
            <person name="Zhao M."/>
            <person name="Scheffler B.E."/>
            <person name="Stack J.C."/>
            <person name="Feltus F.A."/>
            <person name="Mustiga G.M."/>
            <person name="Amores F."/>
            <person name="Phillips W."/>
            <person name="Marelli J.P."/>
            <person name="May G.D."/>
            <person name="Shapiro H."/>
            <person name="Ma J."/>
            <person name="Bustamante C.D."/>
            <person name="Schnell R.J."/>
            <person name="Main D."/>
            <person name="Gilbert D."/>
            <person name="Parida L."/>
            <person name="Kuhn D.N."/>
        </authorList>
    </citation>
    <scope>NUCLEOTIDE SEQUENCE [LARGE SCALE GENOMIC DNA]</scope>
    <source>
        <strain evidence="3">cv. Matina 1-6</strain>
    </source>
</reference>
<proteinExistence type="predicted"/>
<dbReference type="KEGG" id="tcc:18595514"/>
<dbReference type="OMA" id="PAVTRKM"/>
<dbReference type="HOGENOM" id="CLU_1848506_0_0_1"/>
<dbReference type="Gramene" id="Tc06v2_t003950.1">
    <property type="protein sequence ID" value="Tc06v2_p003950.1"/>
    <property type="gene ID" value="Tc06v2_g003950"/>
</dbReference>
<feature type="compositionally biased region" description="Basic and acidic residues" evidence="1">
    <location>
        <begin position="85"/>
        <end position="116"/>
    </location>
</feature>